<reference evidence="4 5" key="1">
    <citation type="journal article" date="2014" name="BMC Genomics">
        <title>Genome sequencing of four Aureobasidium pullulans varieties: biotechnological potential, stress tolerance, and description of new species.</title>
        <authorList>
            <person name="Gostin Ar C."/>
            <person name="Ohm R.A."/>
            <person name="Kogej T."/>
            <person name="Sonjak S."/>
            <person name="Turk M."/>
            <person name="Zajc J."/>
            <person name="Zalar P."/>
            <person name="Grube M."/>
            <person name="Sun H."/>
            <person name="Han J."/>
            <person name="Sharma A."/>
            <person name="Chiniquy J."/>
            <person name="Ngan C.Y."/>
            <person name="Lipzen A."/>
            <person name="Barry K."/>
            <person name="Grigoriev I.V."/>
            <person name="Gunde-Cimerman N."/>
        </authorList>
    </citation>
    <scope>NUCLEOTIDE SEQUENCE [LARGE SCALE GENOMIC DNA]</scope>
    <source>
        <strain evidence="4 5">CBS 110374</strain>
    </source>
</reference>
<evidence type="ECO:0000313" key="4">
    <source>
        <dbReference type="EMBL" id="KEQ60660.1"/>
    </source>
</evidence>
<evidence type="ECO:0000259" key="2">
    <source>
        <dbReference type="Pfam" id="PF01425"/>
    </source>
</evidence>
<dbReference type="Pfam" id="PF01425">
    <property type="entry name" value="Amidase"/>
    <property type="match status" value="1"/>
</dbReference>
<dbReference type="GeneID" id="63915916"/>
<dbReference type="InterPro" id="IPR023631">
    <property type="entry name" value="Amidase_dom"/>
</dbReference>
<dbReference type="HOGENOM" id="CLU_020129_1_0_1"/>
<feature type="signal peptide" evidence="1">
    <location>
        <begin position="1"/>
        <end position="25"/>
    </location>
</feature>
<dbReference type="PANTHER" id="PTHR46310:SF7">
    <property type="entry name" value="AMIDASE 1"/>
    <property type="match status" value="1"/>
</dbReference>
<keyword evidence="5" id="KW-1185">Reference proteome</keyword>
<evidence type="ECO:0000313" key="5">
    <source>
        <dbReference type="Proteomes" id="UP000030672"/>
    </source>
</evidence>
<keyword evidence="1" id="KW-0732">Signal</keyword>
<feature type="domain" description="Scytalone dehydratase-like protein Arp1 N-terminal" evidence="3">
    <location>
        <begin position="48"/>
        <end position="164"/>
    </location>
</feature>
<dbReference type="RefSeq" id="XP_040877683.1">
    <property type="nucleotide sequence ID" value="XM_041022543.1"/>
</dbReference>
<dbReference type="PANTHER" id="PTHR46310">
    <property type="entry name" value="AMIDASE 1"/>
    <property type="match status" value="1"/>
</dbReference>
<dbReference type="Proteomes" id="UP000030672">
    <property type="component" value="Unassembled WGS sequence"/>
</dbReference>
<evidence type="ECO:0000256" key="1">
    <source>
        <dbReference type="SAM" id="SignalP"/>
    </source>
</evidence>
<dbReference type="Gene3D" id="3.90.1300.10">
    <property type="entry name" value="Amidase signature (AS) domain"/>
    <property type="match status" value="1"/>
</dbReference>
<evidence type="ECO:0000259" key="3">
    <source>
        <dbReference type="Pfam" id="PF26053"/>
    </source>
</evidence>
<dbReference type="EMBL" id="KL584841">
    <property type="protein sequence ID" value="KEQ60660.1"/>
    <property type="molecule type" value="Genomic_DNA"/>
</dbReference>
<dbReference type="InterPro" id="IPR058329">
    <property type="entry name" value="Arp1_N"/>
</dbReference>
<protein>
    <submittedName>
        <fullName evidence="4">Amidase signature enzyme</fullName>
    </submittedName>
</protein>
<dbReference type="InterPro" id="IPR036928">
    <property type="entry name" value="AS_sf"/>
</dbReference>
<accession>A0A074VIX4</accession>
<dbReference type="SUPFAM" id="SSF75304">
    <property type="entry name" value="Amidase signature (AS) enzymes"/>
    <property type="match status" value="1"/>
</dbReference>
<dbReference type="Pfam" id="PF26053">
    <property type="entry name" value="DUF8016"/>
    <property type="match status" value="1"/>
</dbReference>
<dbReference type="AlphaFoldDB" id="A0A074VIX4"/>
<proteinExistence type="predicted"/>
<dbReference type="STRING" id="1043003.A0A074VIX4"/>
<gene>
    <name evidence="4" type="ORF">M437DRAFT_53555</name>
</gene>
<sequence length="643" mass="68620">MLILQYRSVSAALLLLSQIVGTSFAFKFTPTGQTVQLDGASYYIPPNVVSTISVSKPLKKALDSAGGLLPFTVVHADSFGYGEKDFSKDIASYVSSDDVFSKGFLETVYVQYSGTSGHKYPGFSAPKLSGNNSVGVVSVGFASNTSSIPTGPYFVTSTGAVHEAWKLFSDFQGAFLETTIANKDGSFSVLPANVEGQSLAIAVPSRLYFTKTVGKPLAGVRIGIKDIYDIAGLRTSNGNRAWYHFYPPANKTALAVQRLIDAGAVIVGKMKTSQFANGEVATADWVDYHEPFNPRGDGYQDTSSSSSGPGAGAAAYDWLDITLGSDTGGSIRNPSQVQGLFGNRPTWGMVSLEGVMPMAPQMDTAGFLTRHPDIWIDASKVLYGDNVTLSHVYPSKIQTIGWPTSNSSEADGLLLSFLDKLTTFLNATSTTLNLTQQWSESHPSNVTSSLIDMMNITYPILIGQQTSSVRDPFYADYSAANSGRLPFVNPVPLARWGWAASFPPSTVDEAIANKTTFGNWIDETVFVTNEQTCSETLGLYVGNSGTTTYRNAYRSPPGIPTGFSTSRISIFSGVPDFVLPIGQAAYKSNITLQTEYLPVSVDILAAKGCDGMIFGLAQDLVKAGVIGATKAGYSGVTGEQILF</sequence>
<name>A0A074VIX4_AURM1</name>
<organism evidence="4 5">
    <name type="scientific">Aureobasidium melanogenum (strain CBS 110374)</name>
    <name type="common">Aureobasidium pullulans var. melanogenum</name>
    <dbReference type="NCBI Taxonomy" id="1043003"/>
    <lineage>
        <taxon>Eukaryota</taxon>
        <taxon>Fungi</taxon>
        <taxon>Dikarya</taxon>
        <taxon>Ascomycota</taxon>
        <taxon>Pezizomycotina</taxon>
        <taxon>Dothideomycetes</taxon>
        <taxon>Dothideomycetidae</taxon>
        <taxon>Dothideales</taxon>
        <taxon>Saccotheciaceae</taxon>
        <taxon>Aureobasidium</taxon>
    </lineage>
</organism>
<feature type="chain" id="PRO_5001700729" evidence="1">
    <location>
        <begin position="26"/>
        <end position="643"/>
    </location>
</feature>
<feature type="domain" description="Amidase" evidence="2">
    <location>
        <begin position="209"/>
        <end position="371"/>
    </location>
</feature>